<protein>
    <submittedName>
        <fullName evidence="1">Uncharacterized protein</fullName>
    </submittedName>
</protein>
<evidence type="ECO:0000313" key="1">
    <source>
        <dbReference type="EMBL" id="GFY54169.1"/>
    </source>
</evidence>
<evidence type="ECO:0000313" key="2">
    <source>
        <dbReference type="Proteomes" id="UP000886998"/>
    </source>
</evidence>
<dbReference type="Proteomes" id="UP000886998">
    <property type="component" value="Unassembled WGS sequence"/>
</dbReference>
<sequence>MSRLRHGCNPAWDSCRKRIDYLSKLSISTCLEINRLRDREMKGVMDWVGKLYGPSGTSGTAVVSIVEDESTFCTHS</sequence>
<keyword evidence="2" id="KW-1185">Reference proteome</keyword>
<dbReference type="AlphaFoldDB" id="A0A8X7C6J0"/>
<comment type="caution">
    <text evidence="1">The sequence shown here is derived from an EMBL/GenBank/DDBJ whole genome shotgun (WGS) entry which is preliminary data.</text>
</comment>
<reference evidence="1" key="1">
    <citation type="submission" date="2020-08" db="EMBL/GenBank/DDBJ databases">
        <title>Multicomponent nature underlies the extraordinary mechanical properties of spider dragline silk.</title>
        <authorList>
            <person name="Kono N."/>
            <person name="Nakamura H."/>
            <person name="Mori M."/>
            <person name="Yoshida Y."/>
            <person name="Ohtoshi R."/>
            <person name="Malay A.D."/>
            <person name="Moran D.A.P."/>
            <person name="Tomita M."/>
            <person name="Numata K."/>
            <person name="Arakawa K."/>
        </authorList>
    </citation>
    <scope>NUCLEOTIDE SEQUENCE</scope>
</reference>
<gene>
    <name evidence="1" type="ORF">TNIN_49431</name>
</gene>
<organism evidence="1 2">
    <name type="scientific">Trichonephila inaurata madagascariensis</name>
    <dbReference type="NCBI Taxonomy" id="2747483"/>
    <lineage>
        <taxon>Eukaryota</taxon>
        <taxon>Metazoa</taxon>
        <taxon>Ecdysozoa</taxon>
        <taxon>Arthropoda</taxon>
        <taxon>Chelicerata</taxon>
        <taxon>Arachnida</taxon>
        <taxon>Araneae</taxon>
        <taxon>Araneomorphae</taxon>
        <taxon>Entelegynae</taxon>
        <taxon>Araneoidea</taxon>
        <taxon>Nephilidae</taxon>
        <taxon>Trichonephila</taxon>
        <taxon>Trichonephila inaurata</taxon>
    </lineage>
</organism>
<accession>A0A8X7C6J0</accession>
<dbReference type="EMBL" id="BMAV01009743">
    <property type="protein sequence ID" value="GFY54169.1"/>
    <property type="molecule type" value="Genomic_DNA"/>
</dbReference>
<name>A0A8X7C6J0_9ARAC</name>
<proteinExistence type="predicted"/>